<evidence type="ECO:0000313" key="1">
    <source>
        <dbReference type="EMBL" id="MBW83863.1"/>
    </source>
</evidence>
<dbReference type="AlphaFoldDB" id="A0A2P2IRL1"/>
<name>A0A2P2IRL1_RHIMU</name>
<sequence length="89" mass="10100">MIKVLMLFVKLNKFLMDHWLTTMKGKLSILRGDFVDYVADKLCLICSRKLRGKGRESLQSYQSTKLCHNLHTATEFSHCSGVGSCGMTQ</sequence>
<dbReference type="EMBL" id="GGEC01003380">
    <property type="protein sequence ID" value="MBW83863.1"/>
    <property type="molecule type" value="Transcribed_RNA"/>
</dbReference>
<reference evidence="1" key="1">
    <citation type="submission" date="2018-02" db="EMBL/GenBank/DDBJ databases">
        <title>Rhizophora mucronata_Transcriptome.</title>
        <authorList>
            <person name="Meera S.P."/>
            <person name="Sreeshan A."/>
            <person name="Augustine A."/>
        </authorList>
    </citation>
    <scope>NUCLEOTIDE SEQUENCE</scope>
    <source>
        <tissue evidence="1">Leaf</tissue>
    </source>
</reference>
<proteinExistence type="predicted"/>
<organism evidence="1">
    <name type="scientific">Rhizophora mucronata</name>
    <name type="common">Asiatic mangrove</name>
    <dbReference type="NCBI Taxonomy" id="61149"/>
    <lineage>
        <taxon>Eukaryota</taxon>
        <taxon>Viridiplantae</taxon>
        <taxon>Streptophyta</taxon>
        <taxon>Embryophyta</taxon>
        <taxon>Tracheophyta</taxon>
        <taxon>Spermatophyta</taxon>
        <taxon>Magnoliopsida</taxon>
        <taxon>eudicotyledons</taxon>
        <taxon>Gunneridae</taxon>
        <taxon>Pentapetalae</taxon>
        <taxon>rosids</taxon>
        <taxon>fabids</taxon>
        <taxon>Malpighiales</taxon>
        <taxon>Rhizophoraceae</taxon>
        <taxon>Rhizophora</taxon>
    </lineage>
</organism>
<protein>
    <submittedName>
        <fullName evidence="1">Uncharacterized protein</fullName>
    </submittedName>
</protein>
<accession>A0A2P2IRL1</accession>